<dbReference type="Pfam" id="PF14689">
    <property type="entry name" value="SPOB_a"/>
    <property type="match status" value="1"/>
</dbReference>
<dbReference type="InterPro" id="IPR036890">
    <property type="entry name" value="HATPase_C_sf"/>
</dbReference>
<dbReference type="AlphaFoldDB" id="A0A0M2NHR6"/>
<dbReference type="PANTHER" id="PTHR40448:SF1">
    <property type="entry name" value="TWO-COMPONENT SENSOR HISTIDINE KINASE"/>
    <property type="match status" value="1"/>
</dbReference>
<feature type="transmembrane region" description="Helical" evidence="4">
    <location>
        <begin position="192"/>
        <end position="210"/>
    </location>
</feature>
<dbReference type="PANTHER" id="PTHR40448">
    <property type="entry name" value="TWO-COMPONENT SENSOR HISTIDINE KINASE"/>
    <property type="match status" value="1"/>
</dbReference>
<evidence type="ECO:0000259" key="5">
    <source>
        <dbReference type="Pfam" id="PF14501"/>
    </source>
</evidence>
<dbReference type="InterPro" id="IPR039506">
    <property type="entry name" value="SPOB_a"/>
</dbReference>
<dbReference type="GO" id="GO:0000155">
    <property type="term" value="F:phosphorelay sensor kinase activity"/>
    <property type="evidence" value="ECO:0007669"/>
    <property type="project" value="InterPro"/>
</dbReference>
<dbReference type="SUPFAM" id="SSF55874">
    <property type="entry name" value="ATPase domain of HSP90 chaperone/DNA topoisomerase II/histidine kinase"/>
    <property type="match status" value="1"/>
</dbReference>
<dbReference type="RefSeq" id="WP_082103549.1">
    <property type="nucleotide sequence ID" value="NZ_LAYJ01000115.1"/>
</dbReference>
<keyword evidence="2" id="KW-0808">Transferase</keyword>
<keyword evidence="3 7" id="KW-0418">Kinase</keyword>
<evidence type="ECO:0000259" key="6">
    <source>
        <dbReference type="Pfam" id="PF14689"/>
    </source>
</evidence>
<evidence type="ECO:0000256" key="2">
    <source>
        <dbReference type="ARBA" id="ARBA00022679"/>
    </source>
</evidence>
<dbReference type="EMBL" id="LAYJ01000115">
    <property type="protein sequence ID" value="KKI49977.1"/>
    <property type="molecule type" value="Genomic_DNA"/>
</dbReference>
<dbReference type="Proteomes" id="UP000034076">
    <property type="component" value="Unassembled WGS sequence"/>
</dbReference>
<keyword evidence="4" id="KW-1133">Transmembrane helix</keyword>
<comment type="caution">
    <text evidence="7">The sequence shown here is derived from an EMBL/GenBank/DDBJ whole genome shotgun (WGS) entry which is preliminary data.</text>
</comment>
<gene>
    <name evidence="7" type="ORF">CHK_2593</name>
</gene>
<reference evidence="7 8" key="1">
    <citation type="submission" date="2015-04" db="EMBL/GenBank/DDBJ databases">
        <title>Draft genome sequence of bacteremic isolate Catabacter hongkongensis type strain HKU16T.</title>
        <authorList>
            <person name="Lau S.K."/>
            <person name="Teng J.L."/>
            <person name="Huang Y."/>
            <person name="Curreem S.O."/>
            <person name="Tsui S.K."/>
            <person name="Woo P.C."/>
        </authorList>
    </citation>
    <scope>NUCLEOTIDE SEQUENCE [LARGE SCALE GENOMIC DNA]</scope>
    <source>
        <strain evidence="7 8">HKU16</strain>
    </source>
</reference>
<dbReference type="OrthoDB" id="3173688at2"/>
<dbReference type="STRING" id="270498.CHK_2593"/>
<feature type="transmembrane region" description="Helical" evidence="4">
    <location>
        <begin position="6"/>
        <end position="24"/>
    </location>
</feature>
<feature type="transmembrane region" description="Helical" evidence="4">
    <location>
        <begin position="90"/>
        <end position="112"/>
    </location>
</feature>
<sequence>MSAGWLVWEILMSFVESGMGVYFRNKCLGYQQNKKTFVYIGYFLMASIVCLINYLGFDLAWIVIISLGMDIAYTVVLYKGSYPQRIAIGFLVTAVSWISDLICFIILQTMGISDISSALQPGEVRLASSIFYIIVVIILFFLMANFKKSSVSLPAYIYLIFIAFMILSATAMAYGIRLFYEDVDERNLLETFRFVAIAILGVILGIIFAFDRLGKEIRKNMIYEKEREQYFLEENYYSKLEETMSTLRMWKHDNHNHLLALQGYMQKEEYDEANSFIDDLMDGLEQSTIGFGESGLTALDAVIYNKYLIAQKDGVTPKISLEGLNGLPIDTISFVSLVGNLLDNSLEACRRIEDKLEAYIFLRIVRDGGMLYIKSKNSSDGVYRKDKNGNLLSTKGGRKGYGLTRIFQTVIQAGGFVETKAEDTHFEINISIPFYLERR</sequence>
<dbReference type="Gene3D" id="1.10.287.130">
    <property type="match status" value="1"/>
</dbReference>
<dbReference type="Pfam" id="PF14501">
    <property type="entry name" value="HATPase_c_5"/>
    <property type="match status" value="1"/>
</dbReference>
<feature type="transmembrane region" description="Helical" evidence="4">
    <location>
        <begin position="36"/>
        <end position="54"/>
    </location>
</feature>
<name>A0A0M2NHR6_9FIRM</name>
<evidence type="ECO:0000256" key="4">
    <source>
        <dbReference type="SAM" id="Phobius"/>
    </source>
</evidence>
<evidence type="ECO:0000313" key="8">
    <source>
        <dbReference type="Proteomes" id="UP000034076"/>
    </source>
</evidence>
<protein>
    <submittedName>
        <fullName evidence="7">Membrane associated histidine kinase-like ATPase</fullName>
    </submittedName>
</protein>
<keyword evidence="8" id="KW-1185">Reference proteome</keyword>
<dbReference type="InterPro" id="IPR032834">
    <property type="entry name" value="NatK-like_C"/>
</dbReference>
<evidence type="ECO:0000313" key="7">
    <source>
        <dbReference type="EMBL" id="KKI49977.1"/>
    </source>
</evidence>
<evidence type="ECO:0000256" key="1">
    <source>
        <dbReference type="ARBA" id="ARBA00022553"/>
    </source>
</evidence>
<dbReference type="InterPro" id="IPR016120">
    <property type="entry name" value="Sig_transdc_His_kin_SpoOB"/>
</dbReference>
<feature type="transmembrane region" description="Helical" evidence="4">
    <location>
        <begin position="60"/>
        <end position="78"/>
    </location>
</feature>
<dbReference type="SUPFAM" id="SSF55890">
    <property type="entry name" value="Sporulation response regulatory protein Spo0B"/>
    <property type="match status" value="1"/>
</dbReference>
<dbReference type="CDD" id="cd16935">
    <property type="entry name" value="HATPase_AgrC-ComD-like"/>
    <property type="match status" value="1"/>
</dbReference>
<keyword evidence="4" id="KW-0812">Transmembrane</keyword>
<feature type="domain" description="Sensor histidine kinase NatK-like C-terminal" evidence="5">
    <location>
        <begin position="332"/>
        <end position="433"/>
    </location>
</feature>
<evidence type="ECO:0000256" key="3">
    <source>
        <dbReference type="ARBA" id="ARBA00022777"/>
    </source>
</evidence>
<feature type="transmembrane region" description="Helical" evidence="4">
    <location>
        <begin position="156"/>
        <end position="180"/>
    </location>
</feature>
<feature type="transmembrane region" description="Helical" evidence="4">
    <location>
        <begin position="124"/>
        <end position="144"/>
    </location>
</feature>
<accession>A0A0M2NHR6</accession>
<keyword evidence="1" id="KW-0597">Phosphoprotein</keyword>
<feature type="domain" description="SpoOB alpha-helical" evidence="6">
    <location>
        <begin position="234"/>
        <end position="286"/>
    </location>
</feature>
<dbReference type="Gene3D" id="3.30.565.10">
    <property type="entry name" value="Histidine kinase-like ATPase, C-terminal domain"/>
    <property type="match status" value="1"/>
</dbReference>
<organism evidence="7 8">
    <name type="scientific">Christensenella hongkongensis</name>
    <dbReference type="NCBI Taxonomy" id="270498"/>
    <lineage>
        <taxon>Bacteria</taxon>
        <taxon>Bacillati</taxon>
        <taxon>Bacillota</taxon>
        <taxon>Clostridia</taxon>
        <taxon>Christensenellales</taxon>
        <taxon>Christensenellaceae</taxon>
        <taxon>Christensenella</taxon>
    </lineage>
</organism>
<proteinExistence type="predicted"/>
<dbReference type="GO" id="GO:0042802">
    <property type="term" value="F:identical protein binding"/>
    <property type="evidence" value="ECO:0007669"/>
    <property type="project" value="TreeGrafter"/>
</dbReference>
<keyword evidence="4" id="KW-0472">Membrane</keyword>